<organism evidence="2 3">
    <name type="scientific">Dyadobacter sediminis</name>
    <dbReference type="NCBI Taxonomy" id="1493691"/>
    <lineage>
        <taxon>Bacteria</taxon>
        <taxon>Pseudomonadati</taxon>
        <taxon>Bacteroidota</taxon>
        <taxon>Cytophagia</taxon>
        <taxon>Cytophagales</taxon>
        <taxon>Spirosomataceae</taxon>
        <taxon>Dyadobacter</taxon>
    </lineage>
</organism>
<keyword evidence="1" id="KW-0732">Signal</keyword>
<feature type="chain" id="PRO_5024318732" evidence="1">
    <location>
        <begin position="22"/>
        <end position="314"/>
    </location>
</feature>
<proteinExistence type="predicted"/>
<name>A0A5R9K6N7_9BACT</name>
<evidence type="ECO:0000313" key="2">
    <source>
        <dbReference type="EMBL" id="TLU89444.1"/>
    </source>
</evidence>
<reference evidence="2 3" key="1">
    <citation type="submission" date="2019-05" db="EMBL/GenBank/DDBJ databases">
        <authorList>
            <person name="Qu J.-H."/>
        </authorList>
    </citation>
    <scope>NUCLEOTIDE SEQUENCE [LARGE SCALE GENOMIC DNA]</scope>
    <source>
        <strain evidence="2 3">Z12</strain>
    </source>
</reference>
<dbReference type="RefSeq" id="WP_138283504.1">
    <property type="nucleotide sequence ID" value="NZ_BMGE01000004.1"/>
</dbReference>
<sequence>MKALFFLMIAAAALCSCNQVSDPVPDNPQVPAQVMQLVENTYENPRNMIFTEILNNKIWNVELESGAKRYSSMLSPDHILVAYRLAGTVVPDSLKNLLNTSVIAGGTFSDFREQEYHLFDNADFEKTYLADYLWKGSSYLLKWRATALRGQATTYTLEMASVHARFPAAGLSDLPEALQQYVQDKKFQFSRAIISISARSEKSYQLYLRKNNIDFQLLFDQDCKLLAGSDQPVDLGNAGELPSNIKTYLDSRDEYKGFGFLGNLSGIIRNELDGVKSYVVGIQKQDGSIARNQVWYITFDQNGSPLSRDYFVLY</sequence>
<protein>
    <submittedName>
        <fullName evidence="2">Uncharacterized protein</fullName>
    </submittedName>
</protein>
<dbReference type="EMBL" id="VCEI01000030">
    <property type="protein sequence ID" value="TLU89444.1"/>
    <property type="molecule type" value="Genomic_DNA"/>
</dbReference>
<accession>A0A5R9K6N7</accession>
<comment type="caution">
    <text evidence="2">The sequence shown here is derived from an EMBL/GenBank/DDBJ whole genome shotgun (WGS) entry which is preliminary data.</text>
</comment>
<gene>
    <name evidence="2" type="ORF">FEM55_22140</name>
</gene>
<keyword evidence="3" id="KW-1185">Reference proteome</keyword>
<dbReference type="OrthoDB" id="942161at2"/>
<evidence type="ECO:0000313" key="3">
    <source>
        <dbReference type="Proteomes" id="UP000309788"/>
    </source>
</evidence>
<feature type="signal peptide" evidence="1">
    <location>
        <begin position="1"/>
        <end position="21"/>
    </location>
</feature>
<dbReference type="Proteomes" id="UP000309788">
    <property type="component" value="Unassembled WGS sequence"/>
</dbReference>
<dbReference type="PROSITE" id="PS51257">
    <property type="entry name" value="PROKAR_LIPOPROTEIN"/>
    <property type="match status" value="1"/>
</dbReference>
<dbReference type="AlphaFoldDB" id="A0A5R9K6N7"/>
<evidence type="ECO:0000256" key="1">
    <source>
        <dbReference type="SAM" id="SignalP"/>
    </source>
</evidence>